<keyword evidence="3" id="KW-1185">Reference proteome</keyword>
<evidence type="ECO:0000313" key="3">
    <source>
        <dbReference type="Proteomes" id="UP000004995"/>
    </source>
</evidence>
<protein>
    <submittedName>
        <fullName evidence="2">Uncharacterized protein</fullName>
    </submittedName>
</protein>
<sequence>MTARFSYPIRSRAGRRRRGASGSWPSTCGSRLPAASVN</sequence>
<reference evidence="3" key="1">
    <citation type="journal article" date="2012" name="Nat. Biotechnol.">
        <title>Reference genome sequence of the model plant Setaria.</title>
        <authorList>
            <person name="Bennetzen J.L."/>
            <person name="Schmutz J."/>
            <person name="Wang H."/>
            <person name="Percifield R."/>
            <person name="Hawkins J."/>
            <person name="Pontaroli A.C."/>
            <person name="Estep M."/>
            <person name="Feng L."/>
            <person name="Vaughn J.N."/>
            <person name="Grimwood J."/>
            <person name="Jenkins J."/>
            <person name="Barry K."/>
            <person name="Lindquist E."/>
            <person name="Hellsten U."/>
            <person name="Deshpande S."/>
            <person name="Wang X."/>
            <person name="Wu X."/>
            <person name="Mitros T."/>
            <person name="Triplett J."/>
            <person name="Yang X."/>
            <person name="Ye C.Y."/>
            <person name="Mauro-Herrera M."/>
            <person name="Wang L."/>
            <person name="Li P."/>
            <person name="Sharma M."/>
            <person name="Sharma R."/>
            <person name="Ronald P.C."/>
            <person name="Panaud O."/>
            <person name="Kellogg E.A."/>
            <person name="Brutnell T.P."/>
            <person name="Doust A.N."/>
            <person name="Tuskan G.A."/>
            <person name="Rokhsar D."/>
            <person name="Devos K.M."/>
        </authorList>
    </citation>
    <scope>NUCLEOTIDE SEQUENCE [LARGE SCALE GENOMIC DNA]</scope>
    <source>
        <strain evidence="3">cv. Yugu1</strain>
    </source>
</reference>
<dbReference type="Gramene" id="KQL15611">
    <property type="protein sequence ID" value="KQL15611"/>
    <property type="gene ID" value="SETIT_025761mg"/>
</dbReference>
<evidence type="ECO:0000313" key="2">
    <source>
        <dbReference type="EnsemblPlants" id="KQL15611"/>
    </source>
</evidence>
<dbReference type="HOGENOM" id="CLU_3336460_0_0_1"/>
<dbReference type="EMBL" id="AGNK02001737">
    <property type="status" value="NOT_ANNOTATED_CDS"/>
    <property type="molecule type" value="Genomic_DNA"/>
</dbReference>
<dbReference type="EnsemblPlants" id="KQL15611">
    <property type="protein sequence ID" value="KQL15611"/>
    <property type="gene ID" value="SETIT_025761mg"/>
</dbReference>
<accession>K3ZGQ9</accession>
<feature type="region of interest" description="Disordered" evidence="1">
    <location>
        <begin position="1"/>
        <end position="38"/>
    </location>
</feature>
<organism evidence="2 3">
    <name type="scientific">Setaria italica</name>
    <name type="common">Foxtail millet</name>
    <name type="synonym">Panicum italicum</name>
    <dbReference type="NCBI Taxonomy" id="4555"/>
    <lineage>
        <taxon>Eukaryota</taxon>
        <taxon>Viridiplantae</taxon>
        <taxon>Streptophyta</taxon>
        <taxon>Embryophyta</taxon>
        <taxon>Tracheophyta</taxon>
        <taxon>Spermatophyta</taxon>
        <taxon>Magnoliopsida</taxon>
        <taxon>Liliopsida</taxon>
        <taxon>Poales</taxon>
        <taxon>Poaceae</taxon>
        <taxon>PACMAD clade</taxon>
        <taxon>Panicoideae</taxon>
        <taxon>Panicodae</taxon>
        <taxon>Paniceae</taxon>
        <taxon>Cenchrinae</taxon>
        <taxon>Setaria</taxon>
    </lineage>
</organism>
<name>K3ZGQ9_SETIT</name>
<dbReference type="AlphaFoldDB" id="K3ZGQ9"/>
<reference evidence="2" key="2">
    <citation type="submission" date="2018-08" db="UniProtKB">
        <authorList>
            <consortium name="EnsemblPlants"/>
        </authorList>
    </citation>
    <scope>IDENTIFICATION</scope>
    <source>
        <strain evidence="2">Yugu1</strain>
    </source>
</reference>
<proteinExistence type="predicted"/>
<evidence type="ECO:0000256" key="1">
    <source>
        <dbReference type="SAM" id="MobiDB-lite"/>
    </source>
</evidence>
<dbReference type="Proteomes" id="UP000004995">
    <property type="component" value="Unassembled WGS sequence"/>
</dbReference>
<dbReference type="InParanoid" id="K3ZGQ9"/>